<organism evidence="1">
    <name type="scientific">Mus musculus</name>
    <name type="common">Mouse</name>
    <dbReference type="NCBI Taxonomy" id="10090"/>
    <lineage>
        <taxon>Eukaryota</taxon>
        <taxon>Metazoa</taxon>
        <taxon>Chordata</taxon>
        <taxon>Craniata</taxon>
        <taxon>Vertebrata</taxon>
        <taxon>Euteleostomi</taxon>
        <taxon>Mammalia</taxon>
        <taxon>Eutheria</taxon>
        <taxon>Euarchontoglires</taxon>
        <taxon>Glires</taxon>
        <taxon>Rodentia</taxon>
        <taxon>Myomorpha</taxon>
        <taxon>Muroidea</taxon>
        <taxon>Muridae</taxon>
        <taxon>Murinae</taxon>
        <taxon>Mus</taxon>
        <taxon>Mus</taxon>
    </lineage>
</organism>
<name>Q8C743_MOUSE</name>
<reference evidence="1" key="6">
    <citation type="journal article" date="2002" name="Nature">
        <title>Analysis of the mouse transcriptome based on functional annotation of 60,770 full-length cDNAs.</title>
        <authorList>
            <consortium name="The FANTOM Consortium and the RIKEN Genome Exploration Research Group Phase I and II Team"/>
        </authorList>
    </citation>
    <scope>NUCLEOTIDE SEQUENCE</scope>
    <source>
        <strain evidence="1">C57BL/6J</strain>
        <tissue evidence="1">Stomach</tissue>
    </source>
</reference>
<proteinExistence type="evidence at transcript level"/>
<reference evidence="1" key="5">
    <citation type="submission" date="2001-07" db="EMBL/GenBank/DDBJ databases">
        <authorList>
            <person name="Adachi J."/>
            <person name="Aizawa K."/>
            <person name="Akimura T."/>
            <person name="Arakawa T."/>
            <person name="Bono H."/>
            <person name="Carninci P."/>
            <person name="Fukuda S."/>
            <person name="Furuno M."/>
            <person name="Hanagaki T."/>
            <person name="Hara A."/>
            <person name="Hashizume W."/>
            <person name="Hayashida K."/>
            <person name="Hayatsu N."/>
            <person name="Hiramoto K."/>
            <person name="Hiraoka T."/>
            <person name="Hirozane T."/>
            <person name="Hori F."/>
            <person name="Imotani K."/>
            <person name="Ishii Y."/>
            <person name="Itoh M."/>
            <person name="Kagawa I."/>
            <person name="Kasukawa T."/>
            <person name="Katoh H."/>
            <person name="Kawai J."/>
            <person name="Kojima Y."/>
            <person name="Kondo S."/>
            <person name="Konno H."/>
            <person name="Kouda M."/>
            <person name="Koya S."/>
            <person name="Kurihara C."/>
            <person name="Matsuyama T."/>
            <person name="Miyazaki A."/>
            <person name="Murata M."/>
            <person name="Nakamura M."/>
            <person name="Nishi K."/>
            <person name="Nomura K."/>
            <person name="Numazaki R."/>
            <person name="Ohno M."/>
            <person name="Ohsato N."/>
            <person name="Okazaki Y."/>
            <person name="Saito R."/>
            <person name="Saitoh H."/>
            <person name="Sakai C."/>
            <person name="Sakai K."/>
            <person name="Sakazume N."/>
            <person name="Sano H."/>
            <person name="Sasaki D."/>
            <person name="Shibata K."/>
            <person name="Shinagawa A."/>
            <person name="Shiraki T."/>
            <person name="Sogabe Y."/>
            <person name="Tagami M."/>
            <person name="Tagawa A."/>
            <person name="Takahashi F."/>
            <person name="Takaku-Akahira S."/>
            <person name="Takeda Y."/>
            <person name="Tanaka T."/>
            <person name="Tomaru A."/>
            <person name="Toya T."/>
            <person name="Yasunishi A."/>
            <person name="Muramatsu M."/>
            <person name="Hayashizaki Y."/>
        </authorList>
    </citation>
    <scope>NUCLEOTIDE SEQUENCE</scope>
    <source>
        <strain evidence="1">C57BL/6J</strain>
        <tissue evidence="1">Stomach</tissue>
    </source>
</reference>
<reference evidence="1" key="4">
    <citation type="journal article" date="2001" name="Nature">
        <title>Functional annotation of a full-length mouse cDNA collection.</title>
        <authorList>
            <consortium name="The RIKEN Genome Exploration Research Group Phase II Team and the FANTOM Consortium"/>
        </authorList>
    </citation>
    <scope>NUCLEOTIDE SEQUENCE</scope>
    <source>
        <strain evidence="1">C57BL/6J</strain>
        <tissue evidence="1">Stomach</tissue>
    </source>
</reference>
<reference evidence="1" key="8">
    <citation type="journal article" date="2005" name="Science">
        <title>Antisense Transcription in the Mammalian Transcriptome.</title>
        <authorList>
            <consortium name="RIKEN Genome Exploration Research Group and Genome Science Group (Genome Network Project Core Group) and the FANTOM Consortium"/>
        </authorList>
    </citation>
    <scope>NUCLEOTIDE SEQUENCE</scope>
    <source>
        <strain evidence="1">C57BL/6J</strain>
        <tissue evidence="1">Stomach</tissue>
    </source>
</reference>
<reference evidence="1" key="3">
    <citation type="journal article" date="2000" name="Genome Res.">
        <title>RIKEN integrated sequence analysis (RISA) system--384-format sequencing pipeline with 384 multicapillary sequencer.</title>
        <authorList>
            <person name="Shibata K."/>
            <person name="Itoh M."/>
            <person name="Aizawa K."/>
            <person name="Nagaoka S."/>
            <person name="Sasaki N."/>
            <person name="Carninci P."/>
            <person name="Konno H."/>
            <person name="Akiyama J."/>
            <person name="Nishi K."/>
            <person name="Kitsunai T."/>
            <person name="Tashiro H."/>
            <person name="Itoh M."/>
            <person name="Sumi N."/>
            <person name="Ishii Y."/>
            <person name="Nakamura S."/>
            <person name="Hazama M."/>
            <person name="Nishine T."/>
            <person name="Harada A."/>
            <person name="Yamamoto R."/>
            <person name="Matsumoto H."/>
            <person name="Sakaguchi S."/>
            <person name="Ikegami T."/>
            <person name="Kashiwagi K."/>
            <person name="Fujiwake S."/>
            <person name="Inoue K."/>
            <person name="Togawa Y."/>
            <person name="Izawa M."/>
            <person name="Ohara E."/>
            <person name="Watahiki M."/>
            <person name="Yoneda Y."/>
            <person name="Ishikawa T."/>
            <person name="Ozawa K."/>
            <person name="Tanaka T."/>
            <person name="Matsuura S."/>
            <person name="Kawai J."/>
            <person name="Okazaki Y."/>
            <person name="Muramatsu M."/>
            <person name="Inoue Y."/>
            <person name="Kira A."/>
            <person name="Hayashizaki Y."/>
        </authorList>
    </citation>
    <scope>NUCLEOTIDE SEQUENCE</scope>
    <source>
        <strain evidence="1">C57BL/6J</strain>
        <tissue evidence="1">Stomach</tissue>
    </source>
</reference>
<reference evidence="1" key="7">
    <citation type="journal article" date="2005" name="Science">
        <title>The Transcriptional Landscape of the Mammalian Genome.</title>
        <authorList>
            <consortium name="The FANTOM Consortium"/>
            <consortium name="Riken Genome Exploration Research Group and Genome Science Group (Genome Network Project Core Group)"/>
        </authorList>
    </citation>
    <scope>NUCLEOTIDE SEQUENCE</scope>
    <source>
        <strain evidence="1">C57BL/6J</strain>
        <tissue evidence="1">Stomach</tissue>
    </source>
</reference>
<reference evidence="1" key="2">
    <citation type="journal article" date="2000" name="Genome Res.">
        <title>Normalization and subtraction of cap-trapper-selected cDNAs to prepare full-length cDNA libraries for rapid discovery of new genes.</title>
        <authorList>
            <person name="Carninci P."/>
            <person name="Shibata Y."/>
            <person name="Hayatsu N."/>
            <person name="Sugahara Y."/>
            <person name="Shibata K."/>
            <person name="Itoh M."/>
            <person name="Konno H."/>
            <person name="Okazaki Y."/>
            <person name="Muramatsu M."/>
            <person name="Hayashizaki Y."/>
        </authorList>
    </citation>
    <scope>NUCLEOTIDE SEQUENCE</scope>
    <source>
        <strain evidence="1">C57BL/6J</strain>
        <tissue evidence="1">Stomach</tissue>
    </source>
</reference>
<evidence type="ECO:0000313" key="1">
    <source>
        <dbReference type="EMBL" id="BAC35044.1"/>
    </source>
</evidence>
<dbReference type="MGI" id="MGI:1917940">
    <property type="gene designation" value="3830408C21Rik"/>
</dbReference>
<evidence type="ECO:0000313" key="2">
    <source>
        <dbReference type="MGI" id="MGI:1917940"/>
    </source>
</evidence>
<reference evidence="1" key="1">
    <citation type="journal article" date="1999" name="Methods Enzymol.">
        <title>High-efficiency full-length cDNA cloning.</title>
        <authorList>
            <person name="Carninci P."/>
            <person name="Hayashizaki Y."/>
        </authorList>
    </citation>
    <scope>NUCLEOTIDE SEQUENCE</scope>
    <source>
        <strain evidence="1">C57BL/6J</strain>
        <tissue evidence="1">Stomach</tissue>
    </source>
</reference>
<dbReference type="EMBL" id="AK052571">
    <property type="protein sequence ID" value="BAC35044.1"/>
    <property type="molecule type" value="mRNA"/>
</dbReference>
<accession>Q8C743</accession>
<protein>
    <submittedName>
        <fullName evidence="1">Uncharacterized protein</fullName>
    </submittedName>
</protein>
<dbReference type="AlphaFoldDB" id="Q8C743"/>
<dbReference type="AGR" id="MGI:1917940"/>
<gene>
    <name evidence="2" type="primary">3830408C21Rik</name>
</gene>
<sequence length="113" mass="12886">MNGILRNISQSYTREAETQGVLQACLVSTGYVTDFFFLMRSQQNSRIRAYTLPSHPASRRLLHTHTHTHQTSLPRHTHTFSFLVCQKGRFLGKDRVLNDRGEASPIRLQGTMG</sequence>
<dbReference type="HOGENOM" id="CLU_2132713_0_0_1"/>